<evidence type="ECO:0000313" key="1">
    <source>
        <dbReference type="EMBL" id="VEB94214.1"/>
    </source>
</evidence>
<organism evidence="1 2">
    <name type="scientific">Citrobacter koseri</name>
    <name type="common">Citrobacter diversus</name>
    <dbReference type="NCBI Taxonomy" id="545"/>
    <lineage>
        <taxon>Bacteria</taxon>
        <taxon>Pseudomonadati</taxon>
        <taxon>Pseudomonadota</taxon>
        <taxon>Gammaproteobacteria</taxon>
        <taxon>Enterobacterales</taxon>
        <taxon>Enterobacteriaceae</taxon>
        <taxon>Citrobacter</taxon>
    </lineage>
</organism>
<sequence length="126" mass="14599">MTVSKSGRVPKTIKEAVQEQFSRMGESYTVSMKWKKSESVAYFSVFRELPNEPEPIIYTFAIHGDEIRYTSCDVNTCEATQLSLAYSEDAFFQFMFKCDLPLDFDTFTEIMRLISLYGLDVTAFYK</sequence>
<reference evidence="1 2" key="1">
    <citation type="submission" date="2018-12" db="EMBL/GenBank/DDBJ databases">
        <authorList>
            <consortium name="Pathogen Informatics"/>
        </authorList>
    </citation>
    <scope>NUCLEOTIDE SEQUENCE [LARGE SCALE GENOMIC DNA]</scope>
    <source>
        <strain evidence="1 2">NCTC11075</strain>
    </source>
</reference>
<dbReference type="Proteomes" id="UP000270272">
    <property type="component" value="Chromosome"/>
</dbReference>
<proteinExistence type="predicted"/>
<dbReference type="AlphaFoldDB" id="A0A447UU59"/>
<gene>
    <name evidence="1" type="ORF">NCTC11075_05130</name>
</gene>
<accession>A0A447UU59</accession>
<name>A0A447UU59_CITKO</name>
<dbReference type="EMBL" id="LR134204">
    <property type="protein sequence ID" value="VEB94214.1"/>
    <property type="molecule type" value="Genomic_DNA"/>
</dbReference>
<evidence type="ECO:0000313" key="2">
    <source>
        <dbReference type="Proteomes" id="UP000270272"/>
    </source>
</evidence>
<dbReference type="RefSeq" id="WP_134769520.1">
    <property type="nucleotide sequence ID" value="NZ_JBCGUE010000001.1"/>
</dbReference>
<protein>
    <submittedName>
        <fullName evidence="1">Uncharacterized protein</fullName>
    </submittedName>
</protein>